<dbReference type="GO" id="GO:0005737">
    <property type="term" value="C:cytoplasm"/>
    <property type="evidence" value="ECO:0007669"/>
    <property type="project" value="UniProtKB-SubCell"/>
</dbReference>
<dbReference type="Proteomes" id="UP000218775">
    <property type="component" value="Unassembled WGS sequence"/>
</dbReference>
<dbReference type="HAMAP" id="MF_00088">
    <property type="entry name" value="KhpA"/>
    <property type="match status" value="1"/>
</dbReference>
<dbReference type="InterPro" id="IPR009019">
    <property type="entry name" value="KH_sf_prok-type"/>
</dbReference>
<dbReference type="GO" id="GO:0003723">
    <property type="term" value="F:RNA binding"/>
    <property type="evidence" value="ECO:0007669"/>
    <property type="project" value="UniProtKB-UniRule"/>
</dbReference>
<name>A0A2A4X8N9_UNCAE</name>
<comment type="subcellular location">
    <subcellularLocation>
        <location evidence="3">Cytoplasm</location>
    </subcellularLocation>
</comment>
<evidence type="ECO:0000313" key="5">
    <source>
        <dbReference type="Proteomes" id="UP000218775"/>
    </source>
</evidence>
<keyword evidence="2 3" id="KW-0694">RNA-binding</keyword>
<dbReference type="Gene3D" id="3.30.300.20">
    <property type="match status" value="1"/>
</dbReference>
<keyword evidence="3" id="KW-0133">Cell shape</keyword>
<organism evidence="4 5">
    <name type="scientific">Aerophobetes bacterium</name>
    <dbReference type="NCBI Taxonomy" id="2030807"/>
    <lineage>
        <taxon>Bacteria</taxon>
        <taxon>Candidatus Aerophobota</taxon>
    </lineage>
</organism>
<dbReference type="GO" id="GO:0008360">
    <property type="term" value="P:regulation of cell shape"/>
    <property type="evidence" value="ECO:0007669"/>
    <property type="project" value="UniProtKB-KW"/>
</dbReference>
<dbReference type="InterPro" id="IPR020627">
    <property type="entry name" value="KhpA"/>
</dbReference>
<dbReference type="GO" id="GO:0071555">
    <property type="term" value="P:cell wall organization"/>
    <property type="evidence" value="ECO:0007669"/>
    <property type="project" value="UniProtKB-KW"/>
</dbReference>
<sequence length="76" mass="8441">MNTFLEYIVKNLVDNADAVKVDLIESDSGSLIEIRVAKEDIAKVIGREGRMIKALRLIMGTVAAKLSKKVRVEIIQ</sequence>
<keyword evidence="3" id="KW-0143">Chaperone</keyword>
<protein>
    <recommendedName>
        <fullName evidence="3">RNA-binding protein KhpA</fullName>
    </recommendedName>
    <alternativeName>
        <fullName evidence="3">KH-domain protein A</fullName>
    </alternativeName>
</protein>
<dbReference type="GO" id="GO:0009252">
    <property type="term" value="P:peptidoglycan biosynthetic process"/>
    <property type="evidence" value="ECO:0007669"/>
    <property type="project" value="UniProtKB-UniRule"/>
</dbReference>
<dbReference type="SUPFAM" id="SSF54814">
    <property type="entry name" value="Prokaryotic type KH domain (KH-domain type II)"/>
    <property type="match status" value="1"/>
</dbReference>
<dbReference type="AlphaFoldDB" id="A0A2A4X8N9"/>
<comment type="function">
    <text evidence="3">A probable RNA chaperone. Forms a complex with KhpB which binds to cellular RNA and controls its expression. Plays a role in peptidoglycan (PG) homeostasis and cell length regulation.</text>
</comment>
<dbReference type="InterPro" id="IPR015946">
    <property type="entry name" value="KH_dom-like_a/b"/>
</dbReference>
<keyword evidence="3" id="KW-0961">Cell wall biogenesis/degradation</keyword>
<dbReference type="PROSITE" id="PS50084">
    <property type="entry name" value="KH_TYPE_1"/>
    <property type="match status" value="1"/>
</dbReference>
<comment type="similarity">
    <text evidence="3">Belongs to the KhpA RNA-binding protein family.</text>
</comment>
<dbReference type="PANTHER" id="PTHR34654:SF1">
    <property type="entry name" value="RNA-BINDING PROTEIN KHPA"/>
    <property type="match status" value="1"/>
</dbReference>
<dbReference type="Pfam" id="PF13083">
    <property type="entry name" value="KH_KhpA-B"/>
    <property type="match status" value="1"/>
</dbReference>
<evidence type="ECO:0000256" key="3">
    <source>
        <dbReference type="HAMAP-Rule" id="MF_00088"/>
    </source>
</evidence>
<comment type="subunit">
    <text evidence="3">Forms a complex with KhpB.</text>
</comment>
<proteinExistence type="inferred from homology"/>
<keyword evidence="1 3" id="KW-0963">Cytoplasm</keyword>
<gene>
    <name evidence="3" type="primary">khpA</name>
    <name evidence="4" type="ORF">COB21_00565</name>
</gene>
<dbReference type="CDD" id="cd22533">
    <property type="entry name" value="KH-II_YlqC-like"/>
    <property type="match status" value="1"/>
</dbReference>
<evidence type="ECO:0000313" key="4">
    <source>
        <dbReference type="EMBL" id="PCI78489.1"/>
    </source>
</evidence>
<evidence type="ECO:0000256" key="2">
    <source>
        <dbReference type="ARBA" id="ARBA00022884"/>
    </source>
</evidence>
<dbReference type="EMBL" id="NVUK01000005">
    <property type="protein sequence ID" value="PCI78489.1"/>
    <property type="molecule type" value="Genomic_DNA"/>
</dbReference>
<accession>A0A2A4X8N9</accession>
<comment type="caution">
    <text evidence="4">The sequence shown here is derived from an EMBL/GenBank/DDBJ whole genome shotgun (WGS) entry which is preliminary data.</text>
</comment>
<reference evidence="5" key="1">
    <citation type="submission" date="2017-08" db="EMBL/GenBank/DDBJ databases">
        <title>A dynamic microbial community with high functional redundancy inhabits the cold, oxic subseafloor aquifer.</title>
        <authorList>
            <person name="Tully B.J."/>
            <person name="Wheat C.G."/>
            <person name="Glazer B.T."/>
            <person name="Huber J.A."/>
        </authorList>
    </citation>
    <scope>NUCLEOTIDE SEQUENCE [LARGE SCALE GENOMIC DNA]</scope>
</reference>
<evidence type="ECO:0000256" key="1">
    <source>
        <dbReference type="ARBA" id="ARBA00022490"/>
    </source>
</evidence>
<dbReference type="PANTHER" id="PTHR34654">
    <property type="entry name" value="UPF0109 PROTEIN SCO5592"/>
    <property type="match status" value="1"/>
</dbReference>